<feature type="compositionally biased region" description="Acidic residues" evidence="1">
    <location>
        <begin position="161"/>
        <end position="176"/>
    </location>
</feature>
<feature type="compositionally biased region" description="Pro residues" evidence="1">
    <location>
        <begin position="655"/>
        <end position="670"/>
    </location>
</feature>
<dbReference type="InterPro" id="IPR050896">
    <property type="entry name" value="Mito_lipid_metab_GTPase"/>
</dbReference>
<dbReference type="Gene3D" id="3.40.50.300">
    <property type="entry name" value="P-loop containing nucleotide triphosphate hydrolases"/>
    <property type="match status" value="1"/>
</dbReference>
<feature type="region of interest" description="Disordered" evidence="1">
    <location>
        <begin position="653"/>
        <end position="673"/>
    </location>
</feature>
<dbReference type="EMBL" id="JAULSU010000006">
    <property type="protein sequence ID" value="KAK0613776.1"/>
    <property type="molecule type" value="Genomic_DNA"/>
</dbReference>
<dbReference type="InterPro" id="IPR027417">
    <property type="entry name" value="P-loop_NTPase"/>
</dbReference>
<protein>
    <recommendedName>
        <fullName evidence="4">Genetic interactor of prohibitins 3, mitochondrial</fullName>
    </recommendedName>
</protein>
<gene>
    <name evidence="2" type="ORF">B0T14DRAFT_539491</name>
</gene>
<proteinExistence type="predicted"/>
<dbReference type="SUPFAM" id="SSF52540">
    <property type="entry name" value="P-loop containing nucleoside triphosphate hydrolases"/>
    <property type="match status" value="1"/>
</dbReference>
<feature type="region of interest" description="Disordered" evidence="1">
    <location>
        <begin position="702"/>
        <end position="731"/>
    </location>
</feature>
<feature type="compositionally biased region" description="Pro residues" evidence="1">
    <location>
        <begin position="616"/>
        <end position="629"/>
    </location>
</feature>
<evidence type="ECO:0008006" key="4">
    <source>
        <dbReference type="Google" id="ProtNLM"/>
    </source>
</evidence>
<dbReference type="PANTHER" id="PTHR46434:SF1">
    <property type="entry name" value="GENETIC INTERACTOR OF PROHIBITINS 3, MITOCHONDRIAL"/>
    <property type="match status" value="1"/>
</dbReference>
<dbReference type="PANTHER" id="PTHR46434">
    <property type="entry name" value="GENETIC INTERACTOR OF PROHIBITINS 3, MITOCHONDRIAL"/>
    <property type="match status" value="1"/>
</dbReference>
<name>A0AA40BU63_9PEZI</name>
<dbReference type="AlphaFoldDB" id="A0AA40BU63"/>
<evidence type="ECO:0000313" key="2">
    <source>
        <dbReference type="EMBL" id="KAK0613776.1"/>
    </source>
</evidence>
<dbReference type="Proteomes" id="UP001175000">
    <property type="component" value="Unassembled WGS sequence"/>
</dbReference>
<dbReference type="GO" id="GO:0005739">
    <property type="term" value="C:mitochondrion"/>
    <property type="evidence" value="ECO:0007669"/>
    <property type="project" value="TreeGrafter"/>
</dbReference>
<evidence type="ECO:0000256" key="1">
    <source>
        <dbReference type="SAM" id="MobiDB-lite"/>
    </source>
</evidence>
<evidence type="ECO:0000313" key="3">
    <source>
        <dbReference type="Proteomes" id="UP001175000"/>
    </source>
</evidence>
<organism evidence="2 3">
    <name type="scientific">Immersiella caudata</name>
    <dbReference type="NCBI Taxonomy" id="314043"/>
    <lineage>
        <taxon>Eukaryota</taxon>
        <taxon>Fungi</taxon>
        <taxon>Dikarya</taxon>
        <taxon>Ascomycota</taxon>
        <taxon>Pezizomycotina</taxon>
        <taxon>Sordariomycetes</taxon>
        <taxon>Sordariomycetidae</taxon>
        <taxon>Sordariales</taxon>
        <taxon>Lasiosphaeriaceae</taxon>
        <taxon>Immersiella</taxon>
    </lineage>
</organism>
<accession>A0AA40BU63</accession>
<feature type="compositionally biased region" description="Basic residues" evidence="1">
    <location>
        <begin position="703"/>
        <end position="731"/>
    </location>
</feature>
<sequence>MHPEASLTARWLKSVFSIERCTSPARLPVFLCPALQRAPFSSSSRGHRQLNGRHFQSRRLHAQAAAHSPSDSEPLRMPNPQRTLPVQCSGCGALSQTTTPGLPGYFNLNQRSVAEYLGIVEPKTRLPHRDDELLKNILSDVDLQELKEQGVDLRGLFNEDESITNAPLEEEDVDPEELAKESETEPAPPAGDPVPICERCHGLIHHNTGTPIFHPSVESLRETIHESPYKYNHVYHVLDAADFPMSLVPRIDQLLEAMPLRSHNRRSRASKFFADKKTEISFVVTRADLLGARKQDVDHLMPYLRQVLRDALGRSGRDVRLGNLRCVSAKRSWWTRELREEIFERGGAGWMVGKANVGKSNLFSAVFPKGRMGLEDKPLKHDISVDLFQDAEAAGKEDANIAKESLDGEDEYSLLPPLQPEEAYPAMPIVSSLPGTTASPIRLAFGGGKGELIDLPGLPRSDLESHVQEEHRGSLIMRKRITPEQVSIHPGKSLLLGGFIRITPRTPDLVFLSYNFTPLKEHLTSTDKAIRVQTRTDSPYVENISLPEASEDIRLAGSFELRYDVTKERAGPLTRKNALNLPPEKLPFRTLAVDILIEGCGWVEMVAEVRRKHFVLPPPRPRTPPPLTPSPKKSKGSYGEPVLLKTLDLFGTAPEPEPLLPPPPQQPQPEPESFWPIVDVFTPEGRFVSSRRPMNAWLINKPKQIHLKKRPRRSMKSAKKREKVARHSQSS</sequence>
<keyword evidence="3" id="KW-1185">Reference proteome</keyword>
<feature type="region of interest" description="Disordered" evidence="1">
    <location>
        <begin position="161"/>
        <end position="192"/>
    </location>
</feature>
<reference evidence="2" key="1">
    <citation type="submission" date="2023-06" db="EMBL/GenBank/DDBJ databases">
        <title>Genome-scale phylogeny and comparative genomics of the fungal order Sordariales.</title>
        <authorList>
            <consortium name="Lawrence Berkeley National Laboratory"/>
            <person name="Hensen N."/>
            <person name="Bonometti L."/>
            <person name="Westerberg I."/>
            <person name="Brannstrom I.O."/>
            <person name="Guillou S."/>
            <person name="Cros-Aarteil S."/>
            <person name="Calhoun S."/>
            <person name="Haridas S."/>
            <person name="Kuo A."/>
            <person name="Mondo S."/>
            <person name="Pangilinan J."/>
            <person name="Riley R."/>
            <person name="Labutti K."/>
            <person name="Andreopoulos B."/>
            <person name="Lipzen A."/>
            <person name="Chen C."/>
            <person name="Yanf M."/>
            <person name="Daum C."/>
            <person name="Ng V."/>
            <person name="Clum A."/>
            <person name="Steindorff A."/>
            <person name="Ohm R."/>
            <person name="Martin F."/>
            <person name="Silar P."/>
            <person name="Natvig D."/>
            <person name="Lalanne C."/>
            <person name="Gautier V."/>
            <person name="Ament-Velasquez S.L."/>
            <person name="Kruys A."/>
            <person name="Hutchinson M.I."/>
            <person name="Powell A.J."/>
            <person name="Barry K."/>
            <person name="Miller A.N."/>
            <person name="Grigoriev I.V."/>
            <person name="Debuchy R."/>
            <person name="Gladieux P."/>
            <person name="Thoren M.H."/>
            <person name="Johannesson H."/>
        </authorList>
    </citation>
    <scope>NUCLEOTIDE SEQUENCE</scope>
    <source>
        <strain evidence="2">CBS 606.72</strain>
    </source>
</reference>
<comment type="caution">
    <text evidence="2">The sequence shown here is derived from an EMBL/GenBank/DDBJ whole genome shotgun (WGS) entry which is preliminary data.</text>
</comment>
<feature type="region of interest" description="Disordered" evidence="1">
    <location>
        <begin position="616"/>
        <end position="639"/>
    </location>
</feature>